<protein>
    <submittedName>
        <fullName evidence="1">Uncharacterized protein</fullName>
    </submittedName>
</protein>
<organism evidence="1 2">
    <name type="scientific">Trametes sanguinea</name>
    <dbReference type="NCBI Taxonomy" id="158606"/>
    <lineage>
        <taxon>Eukaryota</taxon>
        <taxon>Fungi</taxon>
        <taxon>Dikarya</taxon>
        <taxon>Basidiomycota</taxon>
        <taxon>Agaricomycotina</taxon>
        <taxon>Agaricomycetes</taxon>
        <taxon>Polyporales</taxon>
        <taxon>Polyporaceae</taxon>
        <taxon>Trametes</taxon>
    </lineage>
</organism>
<reference evidence="1" key="1">
    <citation type="submission" date="2022-08" db="EMBL/GenBank/DDBJ databases">
        <title>Genome Sequence of Pycnoporus sanguineus.</title>
        <authorList>
            <person name="Buettner E."/>
        </authorList>
    </citation>
    <scope>NUCLEOTIDE SEQUENCE</scope>
    <source>
        <strain evidence="1">CG-C14</strain>
    </source>
</reference>
<comment type="caution">
    <text evidence="1">The sequence shown here is derived from an EMBL/GenBank/DDBJ whole genome shotgun (WGS) entry which is preliminary data.</text>
</comment>
<evidence type="ECO:0000313" key="2">
    <source>
        <dbReference type="Proteomes" id="UP001144978"/>
    </source>
</evidence>
<gene>
    <name evidence="1" type="ORF">NUW54_g9432</name>
</gene>
<keyword evidence="2" id="KW-1185">Reference proteome</keyword>
<name>A0ACC1P6Y0_9APHY</name>
<dbReference type="EMBL" id="JANSHE010003152">
    <property type="protein sequence ID" value="KAJ2987417.1"/>
    <property type="molecule type" value="Genomic_DNA"/>
</dbReference>
<sequence>MFTVRPYCLCNIAWCLLTAVYNKTISPQLIALRVLRRRAWRKEQTTDYLTTSNFTDWSQSTAMQGEPKDEHDLEKRLEHAASMDPSSSRETNLHMYAA</sequence>
<evidence type="ECO:0000313" key="1">
    <source>
        <dbReference type="EMBL" id="KAJ2987417.1"/>
    </source>
</evidence>
<accession>A0ACC1P6Y0</accession>
<dbReference type="Proteomes" id="UP001144978">
    <property type="component" value="Unassembled WGS sequence"/>
</dbReference>
<proteinExistence type="predicted"/>